<keyword evidence="2" id="KW-0378">Hydrolase</keyword>
<dbReference type="EMBL" id="KZ678162">
    <property type="protein sequence ID" value="PSN59196.1"/>
    <property type="molecule type" value="Genomic_DNA"/>
</dbReference>
<gene>
    <name evidence="2" type="ORF">BS50DRAFT_658984</name>
</gene>
<sequence length="244" mass="26691">MKQACCTIPPIKAEYSPVGSYEVFGGFKTYKTGPADAISAIFIVYDIFGFCPQILQGADLLAQLTNSQVFIPDLLKGEVADFSWVPPDTEEKMKSFNAFIQGPASIPSAVSAVPTIIRDITERIDGKITKWGALGFCWGYKIVAGQSGAGTPFVAAAGAHPSFISPEDATTITVPFCILPSKDEDHRACKEFESRLKVDKHIETFMDMPHGWMAARGDLDDVHCKVEFERGYNVVGTFLNMYLS</sequence>
<evidence type="ECO:0000313" key="3">
    <source>
        <dbReference type="Proteomes" id="UP000240883"/>
    </source>
</evidence>
<dbReference type="PANTHER" id="PTHR47668">
    <property type="entry name" value="DIENELACTONE HYDROLASE FAMILY PROTEIN (AFU_ORTHOLOGUE AFUA_6G01940)"/>
    <property type="match status" value="1"/>
</dbReference>
<dbReference type="GO" id="GO:0016787">
    <property type="term" value="F:hydrolase activity"/>
    <property type="evidence" value="ECO:0007669"/>
    <property type="project" value="UniProtKB-KW"/>
</dbReference>
<organism evidence="2 3">
    <name type="scientific">Corynespora cassiicola Philippines</name>
    <dbReference type="NCBI Taxonomy" id="1448308"/>
    <lineage>
        <taxon>Eukaryota</taxon>
        <taxon>Fungi</taxon>
        <taxon>Dikarya</taxon>
        <taxon>Ascomycota</taxon>
        <taxon>Pezizomycotina</taxon>
        <taxon>Dothideomycetes</taxon>
        <taxon>Pleosporomycetidae</taxon>
        <taxon>Pleosporales</taxon>
        <taxon>Corynesporascaceae</taxon>
        <taxon>Corynespora</taxon>
    </lineage>
</organism>
<dbReference type="STRING" id="1448308.A0A2T2N1S3"/>
<evidence type="ECO:0000313" key="2">
    <source>
        <dbReference type="EMBL" id="PSN59196.1"/>
    </source>
</evidence>
<dbReference type="Pfam" id="PF01738">
    <property type="entry name" value="DLH"/>
    <property type="match status" value="1"/>
</dbReference>
<keyword evidence="3" id="KW-1185">Reference proteome</keyword>
<evidence type="ECO:0000259" key="1">
    <source>
        <dbReference type="Pfam" id="PF01738"/>
    </source>
</evidence>
<protein>
    <submittedName>
        <fullName evidence="2">Dienelactone hydrolase</fullName>
    </submittedName>
</protein>
<dbReference type="OrthoDB" id="2147163at2759"/>
<name>A0A2T2N1S3_CORCC</name>
<dbReference type="SUPFAM" id="SSF53474">
    <property type="entry name" value="alpha/beta-Hydrolases"/>
    <property type="match status" value="1"/>
</dbReference>
<dbReference type="Proteomes" id="UP000240883">
    <property type="component" value="Unassembled WGS sequence"/>
</dbReference>
<accession>A0A2T2N1S3</accession>
<reference evidence="2 3" key="1">
    <citation type="journal article" date="2018" name="Front. Microbiol.">
        <title>Genome-Wide Analysis of Corynespora cassiicola Leaf Fall Disease Putative Effectors.</title>
        <authorList>
            <person name="Lopez D."/>
            <person name="Ribeiro S."/>
            <person name="Label P."/>
            <person name="Fumanal B."/>
            <person name="Venisse J.S."/>
            <person name="Kohler A."/>
            <person name="de Oliveira R.R."/>
            <person name="Labutti K."/>
            <person name="Lipzen A."/>
            <person name="Lail K."/>
            <person name="Bauer D."/>
            <person name="Ohm R.A."/>
            <person name="Barry K.W."/>
            <person name="Spatafora J."/>
            <person name="Grigoriev I.V."/>
            <person name="Martin F.M."/>
            <person name="Pujade-Renaud V."/>
        </authorList>
    </citation>
    <scope>NUCLEOTIDE SEQUENCE [LARGE SCALE GENOMIC DNA]</scope>
    <source>
        <strain evidence="2 3">Philippines</strain>
    </source>
</reference>
<dbReference type="Gene3D" id="3.40.50.1820">
    <property type="entry name" value="alpha/beta hydrolase"/>
    <property type="match status" value="1"/>
</dbReference>
<dbReference type="InterPro" id="IPR029058">
    <property type="entry name" value="AB_hydrolase_fold"/>
</dbReference>
<feature type="domain" description="Dienelactone hydrolase" evidence="1">
    <location>
        <begin position="27"/>
        <end position="218"/>
    </location>
</feature>
<dbReference type="InterPro" id="IPR002925">
    <property type="entry name" value="Dienelactn_hydro"/>
</dbReference>
<proteinExistence type="predicted"/>
<dbReference type="PANTHER" id="PTHR47668:SF1">
    <property type="entry name" value="DIENELACTONE HYDROLASE DOMAIN-CONTAINING PROTEIN-RELATED"/>
    <property type="match status" value="1"/>
</dbReference>
<dbReference type="AlphaFoldDB" id="A0A2T2N1S3"/>